<reference evidence="1 2" key="1">
    <citation type="journal article" date="2020" name="Phytopathology">
        <title>Genome Sequence Resources of Colletotrichum truncatum, C. plurivorum, C. musicola, and C. sojae: Four Species Pathogenic to Soybean (Glycine max).</title>
        <authorList>
            <person name="Rogerio F."/>
            <person name="Boufleur T.R."/>
            <person name="Ciampi-Guillardi M."/>
            <person name="Sukno S.A."/>
            <person name="Thon M.R."/>
            <person name="Massola Junior N.S."/>
            <person name="Baroncelli R."/>
        </authorList>
    </citation>
    <scope>NUCLEOTIDE SEQUENCE [LARGE SCALE GENOMIC DNA]</scope>
    <source>
        <strain evidence="1 2">LFN0009</strain>
    </source>
</reference>
<sequence length="570" mass="63319">METTPNSGLGDKKSFRLLEIKGADKFSDPLCGTLKQFQLPILDANAPRYWFLTYDTTQAVSSDGLQIELASSQNGRQVKEIYVSDNFGQALQYLRPKSKSGTRLLLWVESLCHTDIAGLPKAAILGGAIPVEEKTTIPSIIQRADATIAWLGLGRPPAAIPSDKKRIRLHNETQWEVGHSKDMALMNLELDLSRLKGHDQQRQVFETSSESRANDWPVFSNAFVRENLFRKHFPSLIALRISRLVMFIQGGFACPDYRLSSLRSEGSIVVPAEILPTLRLATQLLPMPASAPVTPDQASARFNLLPGENEGTQQSHLHHHVRPSIVQRHDELVGGIDVRERESLMTYIVREAAVAQDIFGERATSIRLIGEKKPTCFCGKGYLASKVEFVGTSHEKFRWSPTAAKLEKWAPKNPSGALCYTKLSLNYAHKELRFLQSYDRPPWPFPKGLGPSTVAAWAWDHSLEEDGEPQTLDGESKKSIGRYTSPVYFSGTNGCVGLAPASTIPGDYVVKFRGCDATLIFRSAVNRPHWSAVGRADVIMPGEPLSRRDVIEMPNRNDLENAYGVEVRMG</sequence>
<protein>
    <submittedName>
        <fullName evidence="1">Uncharacterized protein</fullName>
    </submittedName>
</protein>
<keyword evidence="2" id="KW-1185">Reference proteome</keyword>
<gene>
    <name evidence="1" type="ORF">CSOJ01_12384</name>
</gene>
<dbReference type="EMBL" id="WIGN01000315">
    <property type="protein sequence ID" value="KAF6799607.1"/>
    <property type="molecule type" value="Genomic_DNA"/>
</dbReference>
<evidence type="ECO:0000313" key="1">
    <source>
        <dbReference type="EMBL" id="KAF6799607.1"/>
    </source>
</evidence>
<comment type="caution">
    <text evidence="1">The sequence shown here is derived from an EMBL/GenBank/DDBJ whole genome shotgun (WGS) entry which is preliminary data.</text>
</comment>
<organism evidence="1 2">
    <name type="scientific">Colletotrichum sojae</name>
    <dbReference type="NCBI Taxonomy" id="2175907"/>
    <lineage>
        <taxon>Eukaryota</taxon>
        <taxon>Fungi</taxon>
        <taxon>Dikarya</taxon>
        <taxon>Ascomycota</taxon>
        <taxon>Pezizomycotina</taxon>
        <taxon>Sordariomycetes</taxon>
        <taxon>Hypocreomycetidae</taxon>
        <taxon>Glomerellales</taxon>
        <taxon>Glomerellaceae</taxon>
        <taxon>Colletotrichum</taxon>
        <taxon>Colletotrichum orchidearum species complex</taxon>
    </lineage>
</organism>
<name>A0A8H6IVY4_9PEZI</name>
<accession>A0A8H6IVY4</accession>
<evidence type="ECO:0000313" key="2">
    <source>
        <dbReference type="Proteomes" id="UP000652219"/>
    </source>
</evidence>
<proteinExistence type="predicted"/>
<dbReference type="AlphaFoldDB" id="A0A8H6IVY4"/>
<dbReference type="Proteomes" id="UP000652219">
    <property type="component" value="Unassembled WGS sequence"/>
</dbReference>